<evidence type="ECO:0000313" key="3">
    <source>
        <dbReference type="EMBL" id="EFJ47498.1"/>
    </source>
</evidence>
<evidence type="ECO:0000313" key="4">
    <source>
        <dbReference type="Proteomes" id="UP000001058"/>
    </source>
</evidence>
<proteinExistence type="predicted"/>
<evidence type="ECO:0000256" key="1">
    <source>
        <dbReference type="SAM" id="MobiDB-lite"/>
    </source>
</evidence>
<name>D8TY69_VOLCA</name>
<dbReference type="RefSeq" id="XP_002951322.1">
    <property type="nucleotide sequence ID" value="XM_002951276.1"/>
</dbReference>
<dbReference type="KEGG" id="vcn:VOLCADRAFT_91877"/>
<dbReference type="EMBL" id="GL378344">
    <property type="protein sequence ID" value="EFJ47498.1"/>
    <property type="molecule type" value="Genomic_DNA"/>
</dbReference>
<sequence>MSLSYPRAHGAVDDGATWRQVSKQPWRGDVDSEEFGDEYDGGGGGGGDVGWGCNWTRCEREGTPIPALRPPTPPTTPSTTPAPTPAEASLVRSSGTAAATAAVTAAASVIPRHRTGSVSVSMYGDADDDNNPADAPPPPPPTHAMSPFASARTHTSFAVTHDDICLPPVNGGGAAAPSTTADARSVGSGSRASVMFANARASCTAMLQRCRALGLWRSAGAVAAALRGWIGGVVTAPRHLYQQCKEDPVFASFVAARVDKWCCIISVTLYVVTISVLLAIEVRVGDHKMMLGDRPGNM</sequence>
<accession>D8TY69</accession>
<protein>
    <submittedName>
        <fullName evidence="3">Uncharacterized protein</fullName>
    </submittedName>
</protein>
<feature type="region of interest" description="Disordered" evidence="1">
    <location>
        <begin position="1"/>
        <end position="48"/>
    </location>
</feature>
<feature type="compositionally biased region" description="Acidic residues" evidence="1">
    <location>
        <begin position="31"/>
        <end position="40"/>
    </location>
</feature>
<keyword evidence="2" id="KW-0472">Membrane</keyword>
<organism evidence="4">
    <name type="scientific">Volvox carteri f. nagariensis</name>
    <dbReference type="NCBI Taxonomy" id="3068"/>
    <lineage>
        <taxon>Eukaryota</taxon>
        <taxon>Viridiplantae</taxon>
        <taxon>Chlorophyta</taxon>
        <taxon>core chlorophytes</taxon>
        <taxon>Chlorophyceae</taxon>
        <taxon>CS clade</taxon>
        <taxon>Chlamydomonadales</taxon>
        <taxon>Volvocaceae</taxon>
        <taxon>Volvox</taxon>
    </lineage>
</organism>
<dbReference type="Proteomes" id="UP000001058">
    <property type="component" value="Unassembled WGS sequence"/>
</dbReference>
<feature type="region of interest" description="Disordered" evidence="1">
    <location>
        <begin position="119"/>
        <end position="148"/>
    </location>
</feature>
<evidence type="ECO:0000256" key="2">
    <source>
        <dbReference type="SAM" id="Phobius"/>
    </source>
</evidence>
<reference evidence="3 4" key="1">
    <citation type="journal article" date="2010" name="Science">
        <title>Genomic analysis of organismal complexity in the multicellular green alga Volvox carteri.</title>
        <authorList>
            <person name="Prochnik S.E."/>
            <person name="Umen J."/>
            <person name="Nedelcu A.M."/>
            <person name="Hallmann A."/>
            <person name="Miller S.M."/>
            <person name="Nishii I."/>
            <person name="Ferris P."/>
            <person name="Kuo A."/>
            <person name="Mitros T."/>
            <person name="Fritz-Laylin L.K."/>
            <person name="Hellsten U."/>
            <person name="Chapman J."/>
            <person name="Simakov O."/>
            <person name="Rensing S.A."/>
            <person name="Terry A."/>
            <person name="Pangilinan J."/>
            <person name="Kapitonov V."/>
            <person name="Jurka J."/>
            <person name="Salamov A."/>
            <person name="Shapiro H."/>
            <person name="Schmutz J."/>
            <person name="Grimwood J."/>
            <person name="Lindquist E."/>
            <person name="Lucas S."/>
            <person name="Grigoriev I.V."/>
            <person name="Schmitt R."/>
            <person name="Kirk D."/>
            <person name="Rokhsar D.S."/>
        </authorList>
    </citation>
    <scope>NUCLEOTIDE SEQUENCE [LARGE SCALE GENOMIC DNA]</scope>
    <source>
        <strain evidence="4">f. Nagariensis / Eve</strain>
    </source>
</reference>
<keyword evidence="2" id="KW-0812">Transmembrane</keyword>
<feature type="region of interest" description="Disordered" evidence="1">
    <location>
        <begin position="62"/>
        <end position="88"/>
    </location>
</feature>
<keyword evidence="4" id="KW-1185">Reference proteome</keyword>
<dbReference type="GeneID" id="9615482"/>
<dbReference type="InParanoid" id="D8TY69"/>
<gene>
    <name evidence="3" type="ORF">VOLCADRAFT_91877</name>
</gene>
<keyword evidence="2" id="KW-1133">Transmembrane helix</keyword>
<feature type="compositionally biased region" description="Pro residues" evidence="1">
    <location>
        <begin position="67"/>
        <end position="84"/>
    </location>
</feature>
<dbReference type="AlphaFoldDB" id="D8TY69"/>
<feature type="transmembrane region" description="Helical" evidence="2">
    <location>
        <begin position="264"/>
        <end position="284"/>
    </location>
</feature>